<dbReference type="CDD" id="cd00254">
    <property type="entry name" value="LT-like"/>
    <property type="match status" value="1"/>
</dbReference>
<dbReference type="AlphaFoldDB" id="A0A1I0MPR9"/>
<keyword evidence="4" id="KW-1185">Reference proteome</keyword>
<sequence>MSFRLKYRDMIQIFKKVSVSLMALALVTTTASASDRTTSNAAYSSKTSVKSVAKSSKTSSVNWNPVMDAIIQVESEGNPNAVSGNSVGAMQITPILVRDCNDILKRRKSSKRFTMADRYSVAKSKEMFLLIQQHYNPENSIEKAIRSWNGGVRYSVRATERYYQKVMRKMK</sequence>
<feature type="chain" id="PRO_5011657965" evidence="1">
    <location>
        <begin position="34"/>
        <end position="171"/>
    </location>
</feature>
<dbReference type="Proteomes" id="UP000199373">
    <property type="component" value="Unassembled WGS sequence"/>
</dbReference>
<dbReference type="InterPro" id="IPR008258">
    <property type="entry name" value="Transglycosylase_SLT_dom_1"/>
</dbReference>
<feature type="signal peptide" evidence="1">
    <location>
        <begin position="1"/>
        <end position="33"/>
    </location>
</feature>
<evidence type="ECO:0000259" key="2">
    <source>
        <dbReference type="Pfam" id="PF01464"/>
    </source>
</evidence>
<dbReference type="Pfam" id="PF01464">
    <property type="entry name" value="SLT"/>
    <property type="match status" value="1"/>
</dbReference>
<feature type="domain" description="Transglycosylase SLT" evidence="2">
    <location>
        <begin position="57"/>
        <end position="164"/>
    </location>
</feature>
<dbReference type="SUPFAM" id="SSF53955">
    <property type="entry name" value="Lysozyme-like"/>
    <property type="match status" value="1"/>
</dbReference>
<protein>
    <submittedName>
        <fullName evidence="3">Transglycosylase SLT domain-containing protein</fullName>
    </submittedName>
</protein>
<gene>
    <name evidence="3" type="ORF">SAMN04487850_0833</name>
</gene>
<accession>A0A1I0MPR9</accession>
<organism evidence="3 4">
    <name type="scientific">Prevotella aff. ruminicola Tc2-24</name>
    <dbReference type="NCBI Taxonomy" id="81582"/>
    <lineage>
        <taxon>Bacteria</taxon>
        <taxon>Pseudomonadati</taxon>
        <taxon>Bacteroidota</taxon>
        <taxon>Bacteroidia</taxon>
        <taxon>Bacteroidales</taxon>
        <taxon>Prevotellaceae</taxon>
        <taxon>Prevotella</taxon>
    </lineage>
</organism>
<dbReference type="InterPro" id="IPR023346">
    <property type="entry name" value="Lysozyme-like_dom_sf"/>
</dbReference>
<keyword evidence="1" id="KW-0732">Signal</keyword>
<dbReference type="Gene3D" id="1.10.530.10">
    <property type="match status" value="1"/>
</dbReference>
<evidence type="ECO:0000313" key="3">
    <source>
        <dbReference type="EMBL" id="SEV90074.1"/>
    </source>
</evidence>
<dbReference type="EMBL" id="FOIQ01000001">
    <property type="protein sequence ID" value="SEV90074.1"/>
    <property type="molecule type" value="Genomic_DNA"/>
</dbReference>
<name>A0A1I0MPR9_9BACT</name>
<evidence type="ECO:0000313" key="4">
    <source>
        <dbReference type="Proteomes" id="UP000199373"/>
    </source>
</evidence>
<reference evidence="3 4" key="1">
    <citation type="submission" date="2016-10" db="EMBL/GenBank/DDBJ databases">
        <authorList>
            <person name="de Groot N.N."/>
        </authorList>
    </citation>
    <scope>NUCLEOTIDE SEQUENCE [LARGE SCALE GENOMIC DNA]</scope>
    <source>
        <strain evidence="3 4">TC2-24</strain>
    </source>
</reference>
<proteinExistence type="predicted"/>
<evidence type="ECO:0000256" key="1">
    <source>
        <dbReference type="SAM" id="SignalP"/>
    </source>
</evidence>